<comment type="caution">
    <text evidence="1">The sequence shown here is derived from an EMBL/GenBank/DDBJ whole genome shotgun (WGS) entry which is preliminary data.</text>
</comment>
<protein>
    <submittedName>
        <fullName evidence="1">Uncharacterized protein</fullName>
    </submittedName>
</protein>
<dbReference type="CDD" id="cd00206">
    <property type="entry name" value="TFP_snake_toxin"/>
    <property type="match status" value="1"/>
</dbReference>
<keyword evidence="2" id="KW-1185">Reference proteome</keyword>
<name>A0AA39H3S7_9BILA</name>
<dbReference type="InterPro" id="IPR050733">
    <property type="entry name" value="Vitellogenin/Apolipophorin"/>
</dbReference>
<dbReference type="Proteomes" id="UP001175271">
    <property type="component" value="Unassembled WGS sequence"/>
</dbReference>
<dbReference type="InterPro" id="IPR003571">
    <property type="entry name" value="Snake_3FTx"/>
</dbReference>
<evidence type="ECO:0000313" key="1">
    <source>
        <dbReference type="EMBL" id="KAK0398707.1"/>
    </source>
</evidence>
<evidence type="ECO:0000313" key="2">
    <source>
        <dbReference type="Proteomes" id="UP001175271"/>
    </source>
</evidence>
<sequence>MDSVPYVFCDNVLASLDLLRSDYAEIAKHLSEPWGSVAAKYSRNVEHFSVWIVEAEGFWWCSLLGGTSEAVRSYPNSLADLLSMDRRFIRIEDISLSEQRAGERNFPCSEEELTRKLLPFLALRMRQSSMCGQMPMDSSDCNTVIVKDCSRGDEDDARPKFAVLLKTIDRRTGLKKLTVHTDKVTIEAERESTYEEIYHFRVNGRQTTDMDRLEAIGIRVREGNFDFENAYVKVHFDGRRLSTRVSKLFKNRKCGLCTMERDSFDDMFTLADNTKTSEMSRFHKSYIEETKECSVDHHEMNQERYEMDGEDDLWGDNSRSDYEHVSPIEQTAVIERSDEMCFSKKLVKKCPKGSSPKETERKRVQFVCVERSSPVARRLLRQTDRPIEEWRLDVINRFHKSLDIPVLSCTALVCITCYGDSCADANKWVKENCPPEVATCYTLRNEHNKVYQRGCATERCEKKKGCGECDSDNCNGQRSNPLGSYHGGGGLWNGNAAVPSSTVAIPFVGILTLTVYALI</sequence>
<accession>A0AA39H3S7</accession>
<organism evidence="1 2">
    <name type="scientific">Steinernema hermaphroditum</name>
    <dbReference type="NCBI Taxonomy" id="289476"/>
    <lineage>
        <taxon>Eukaryota</taxon>
        <taxon>Metazoa</taxon>
        <taxon>Ecdysozoa</taxon>
        <taxon>Nematoda</taxon>
        <taxon>Chromadorea</taxon>
        <taxon>Rhabditida</taxon>
        <taxon>Tylenchina</taxon>
        <taxon>Panagrolaimomorpha</taxon>
        <taxon>Strongyloidoidea</taxon>
        <taxon>Steinernematidae</taxon>
        <taxon>Steinernema</taxon>
    </lineage>
</organism>
<gene>
    <name evidence="1" type="ORF">QR680_002718</name>
</gene>
<dbReference type="GO" id="GO:0005319">
    <property type="term" value="F:lipid transporter activity"/>
    <property type="evidence" value="ECO:0007669"/>
    <property type="project" value="TreeGrafter"/>
</dbReference>
<dbReference type="AlphaFoldDB" id="A0AA39H3S7"/>
<reference evidence="1" key="1">
    <citation type="submission" date="2023-06" db="EMBL/GenBank/DDBJ databases">
        <title>Genomic analysis of the entomopathogenic nematode Steinernema hermaphroditum.</title>
        <authorList>
            <person name="Schwarz E.M."/>
            <person name="Heppert J.K."/>
            <person name="Baniya A."/>
            <person name="Schwartz H.T."/>
            <person name="Tan C.-H."/>
            <person name="Antoshechkin I."/>
            <person name="Sternberg P.W."/>
            <person name="Goodrich-Blair H."/>
            <person name="Dillman A.R."/>
        </authorList>
    </citation>
    <scope>NUCLEOTIDE SEQUENCE</scope>
    <source>
        <strain evidence="1">PS9179</strain>
        <tissue evidence="1">Whole animal</tissue>
    </source>
</reference>
<dbReference type="PANTHER" id="PTHR23345">
    <property type="entry name" value="VITELLOGENIN-RELATED"/>
    <property type="match status" value="1"/>
</dbReference>
<dbReference type="PANTHER" id="PTHR23345:SF15">
    <property type="entry name" value="VITELLOGENIN 1-RELATED"/>
    <property type="match status" value="1"/>
</dbReference>
<proteinExistence type="predicted"/>
<dbReference type="GO" id="GO:0090729">
    <property type="term" value="F:toxin activity"/>
    <property type="evidence" value="ECO:0007669"/>
    <property type="project" value="InterPro"/>
</dbReference>
<dbReference type="GO" id="GO:0005576">
    <property type="term" value="C:extracellular region"/>
    <property type="evidence" value="ECO:0007669"/>
    <property type="project" value="InterPro"/>
</dbReference>
<dbReference type="EMBL" id="JAUCMV010000005">
    <property type="protein sequence ID" value="KAK0398707.1"/>
    <property type="molecule type" value="Genomic_DNA"/>
</dbReference>